<dbReference type="AlphaFoldDB" id="A0AAV0AHT9"/>
<protein>
    <submittedName>
        <fullName evidence="1">Expressed protein</fullName>
    </submittedName>
</protein>
<evidence type="ECO:0000313" key="1">
    <source>
        <dbReference type="EMBL" id="CAH7667940.1"/>
    </source>
</evidence>
<dbReference type="EMBL" id="CALTRL010000399">
    <property type="protein sequence ID" value="CAH7667940.1"/>
    <property type="molecule type" value="Genomic_DNA"/>
</dbReference>
<dbReference type="Proteomes" id="UP001153365">
    <property type="component" value="Unassembled WGS sequence"/>
</dbReference>
<comment type="caution">
    <text evidence="1">The sequence shown here is derived from an EMBL/GenBank/DDBJ whole genome shotgun (WGS) entry which is preliminary data.</text>
</comment>
<evidence type="ECO:0000313" key="2">
    <source>
        <dbReference type="Proteomes" id="UP001153365"/>
    </source>
</evidence>
<keyword evidence="2" id="KW-1185">Reference proteome</keyword>
<gene>
    <name evidence="1" type="ORF">PPACK8108_LOCUS2382</name>
</gene>
<accession>A0AAV0AHT9</accession>
<reference evidence="1" key="1">
    <citation type="submission" date="2022-06" db="EMBL/GenBank/DDBJ databases">
        <authorList>
            <consortium name="SYNGENTA / RWTH Aachen University"/>
        </authorList>
    </citation>
    <scope>NUCLEOTIDE SEQUENCE</scope>
</reference>
<proteinExistence type="predicted"/>
<organism evidence="1 2">
    <name type="scientific">Phakopsora pachyrhizi</name>
    <name type="common">Asian soybean rust disease fungus</name>
    <dbReference type="NCBI Taxonomy" id="170000"/>
    <lineage>
        <taxon>Eukaryota</taxon>
        <taxon>Fungi</taxon>
        <taxon>Dikarya</taxon>
        <taxon>Basidiomycota</taxon>
        <taxon>Pucciniomycotina</taxon>
        <taxon>Pucciniomycetes</taxon>
        <taxon>Pucciniales</taxon>
        <taxon>Phakopsoraceae</taxon>
        <taxon>Phakopsora</taxon>
    </lineage>
</organism>
<name>A0AAV0AHT9_PHAPC</name>
<sequence>MTSFKGQVLSSSSSDWIQNDYNQPLSDQERGYLGDLKSEMMIPVLREFKDSMILDHEPNRSIESFSRLPDFKKLASITIKSCPAKYDRSIIRAAEFLFQDRSKNTPDDDSVEGQSSRRIDSEMIWLLDFNSGLPNIIFRYLHELSKVYETRRIINRLCCSDAAFELLSDWNDSIRKRTDV</sequence>